<dbReference type="RefSeq" id="WP_165268935.1">
    <property type="nucleotide sequence ID" value="NZ_JAALLS010000012.1"/>
</dbReference>
<name>A0A6M1T879_9BACT</name>
<feature type="transmembrane region" description="Helical" evidence="1">
    <location>
        <begin position="45"/>
        <end position="65"/>
    </location>
</feature>
<accession>A0A6M1T879</accession>
<keyword evidence="1" id="KW-0812">Transmembrane</keyword>
<dbReference type="Proteomes" id="UP000479132">
    <property type="component" value="Unassembled WGS sequence"/>
</dbReference>
<keyword evidence="1" id="KW-1133">Transmembrane helix</keyword>
<protein>
    <submittedName>
        <fullName evidence="2">Uncharacterized protein</fullName>
    </submittedName>
</protein>
<keyword evidence="1" id="KW-0472">Membrane</keyword>
<keyword evidence="3" id="KW-1185">Reference proteome</keyword>
<comment type="caution">
    <text evidence="2">The sequence shown here is derived from an EMBL/GenBank/DDBJ whole genome shotgun (WGS) entry which is preliminary data.</text>
</comment>
<evidence type="ECO:0000313" key="2">
    <source>
        <dbReference type="EMBL" id="NGP88823.1"/>
    </source>
</evidence>
<dbReference type="EMBL" id="JAALLS010000012">
    <property type="protein sequence ID" value="NGP88823.1"/>
    <property type="molecule type" value="Genomic_DNA"/>
</dbReference>
<sequence length="132" mass="14064">MIDKKKTKALMVASAVLLGLLGVGASFLPQELLSYFDVTVKGNSVLLVKVLGGLYVGYALLNWMARSNIIGAIYSRPVAIGNFAHFLMAGIAMIKYLINSSAATPLVVLALLNSLFAVWFGYLLFASGKSCS</sequence>
<evidence type="ECO:0000256" key="1">
    <source>
        <dbReference type="SAM" id="Phobius"/>
    </source>
</evidence>
<reference evidence="2 3" key="1">
    <citation type="submission" date="2020-02" db="EMBL/GenBank/DDBJ databases">
        <title>Aliifodinibius halophilus 2W32, complete genome.</title>
        <authorList>
            <person name="Li Y."/>
            <person name="Wu S."/>
        </authorList>
    </citation>
    <scope>NUCLEOTIDE SEQUENCE [LARGE SCALE GENOMIC DNA]</scope>
    <source>
        <strain evidence="2 3">2W32</strain>
    </source>
</reference>
<evidence type="ECO:0000313" key="3">
    <source>
        <dbReference type="Proteomes" id="UP000479132"/>
    </source>
</evidence>
<organism evidence="2 3">
    <name type="scientific">Fodinibius halophilus</name>
    <dbReference type="NCBI Taxonomy" id="1736908"/>
    <lineage>
        <taxon>Bacteria</taxon>
        <taxon>Pseudomonadati</taxon>
        <taxon>Balneolota</taxon>
        <taxon>Balneolia</taxon>
        <taxon>Balneolales</taxon>
        <taxon>Balneolaceae</taxon>
        <taxon>Fodinibius</taxon>
    </lineage>
</organism>
<feature type="transmembrane region" description="Helical" evidence="1">
    <location>
        <begin position="77"/>
        <end position="98"/>
    </location>
</feature>
<feature type="transmembrane region" description="Helical" evidence="1">
    <location>
        <begin position="104"/>
        <end position="125"/>
    </location>
</feature>
<dbReference type="AlphaFoldDB" id="A0A6M1T879"/>
<proteinExistence type="predicted"/>
<gene>
    <name evidence="2" type="ORF">G3569_10680</name>
</gene>